<dbReference type="InterPro" id="IPR036188">
    <property type="entry name" value="FAD/NAD-bd_sf"/>
</dbReference>
<reference evidence="1" key="1">
    <citation type="journal article" date="2014" name="Front. Microbiol.">
        <title>High frequency of phylogenetically diverse reductive dehalogenase-homologous genes in deep subseafloor sedimentary metagenomes.</title>
        <authorList>
            <person name="Kawai M."/>
            <person name="Futagami T."/>
            <person name="Toyoda A."/>
            <person name="Takaki Y."/>
            <person name="Nishi S."/>
            <person name="Hori S."/>
            <person name="Arai W."/>
            <person name="Tsubouchi T."/>
            <person name="Morono Y."/>
            <person name="Uchiyama I."/>
            <person name="Ito T."/>
            <person name="Fujiyama A."/>
            <person name="Inagaki F."/>
            <person name="Takami H."/>
        </authorList>
    </citation>
    <scope>NUCLEOTIDE SEQUENCE</scope>
    <source>
        <strain evidence="1">Expedition CK06-06</strain>
    </source>
</reference>
<comment type="caution">
    <text evidence="1">The sequence shown here is derived from an EMBL/GenBank/DDBJ whole genome shotgun (WGS) entry which is preliminary data.</text>
</comment>
<evidence type="ECO:0000313" key="1">
    <source>
        <dbReference type="EMBL" id="GAI99104.1"/>
    </source>
</evidence>
<protein>
    <recommendedName>
        <fullName evidence="2">FAD/NAD(P)-binding domain-containing protein</fullName>
    </recommendedName>
</protein>
<organism evidence="1">
    <name type="scientific">marine sediment metagenome</name>
    <dbReference type="NCBI Taxonomy" id="412755"/>
    <lineage>
        <taxon>unclassified sequences</taxon>
        <taxon>metagenomes</taxon>
        <taxon>ecological metagenomes</taxon>
    </lineage>
</organism>
<accession>X1V3A1</accession>
<dbReference type="SUPFAM" id="SSF51905">
    <property type="entry name" value="FAD/NAD(P)-binding domain"/>
    <property type="match status" value="1"/>
</dbReference>
<dbReference type="Gene3D" id="3.50.50.60">
    <property type="entry name" value="FAD/NAD(P)-binding domain"/>
    <property type="match status" value="2"/>
</dbReference>
<name>X1V3A1_9ZZZZ</name>
<sequence>PKPGTEYIFEIDVVVVALGTRPNPIIPSTTKDLETTRWGTILTNEATGKTSKPGVKLTWRYRTLRPLLLPKSAG</sequence>
<feature type="non-terminal residue" evidence="1">
    <location>
        <position position="1"/>
    </location>
</feature>
<evidence type="ECO:0008006" key="2">
    <source>
        <dbReference type="Google" id="ProtNLM"/>
    </source>
</evidence>
<dbReference type="AlphaFoldDB" id="X1V3A1"/>
<proteinExistence type="predicted"/>
<gene>
    <name evidence="1" type="ORF">S12H4_35477</name>
</gene>
<dbReference type="EMBL" id="BARW01021077">
    <property type="protein sequence ID" value="GAI99104.1"/>
    <property type="molecule type" value="Genomic_DNA"/>
</dbReference>